<dbReference type="Proteomes" id="UP000266313">
    <property type="component" value="Chromosome"/>
</dbReference>
<proteinExistence type="predicted"/>
<keyword evidence="5" id="KW-1185">Reference proteome</keyword>
<dbReference type="KEGG" id="mmai:sS8_3602"/>
<protein>
    <submittedName>
        <fullName evidence="4">Putative rhs-related transmembrane protein</fullName>
    </submittedName>
</protein>
<sequence>MDILKLDNGLLYHLSFPNRVVNNSEDQTTTKGSGLAIPYGTPNPAAAAPTKTREWHHEPGTFVPLALAYQREQARPAWLHVITDPLGTPRELVSDDGEVVWAGQLRTWGRLDRWAVKDDDTRLARRLPRGYQAAANDPYLEVELRFQNPWEDPESGLYYNYQRYYDPDTGQYLSPDPIGLRGGLRPHGYVHNPVGWVDPWGLAGCPLNRARELANQIRRELTGIFKCVEFAKKLKEAIIKDGHHAETIELRSDTGLIYSDAAKKPISENGYHIGIKVGDHVFDNLNPRRIKIGEWMDDLGVGFPGMRPPEVKPF</sequence>
<dbReference type="NCBIfam" id="TIGR03696">
    <property type="entry name" value="Rhs_assc_core"/>
    <property type="match status" value="1"/>
</dbReference>
<accession>A0A250L0H6</accession>
<name>A0A250L0H6_9GAMM</name>
<evidence type="ECO:0000313" key="5">
    <source>
        <dbReference type="Proteomes" id="UP000266313"/>
    </source>
</evidence>
<dbReference type="RefSeq" id="WP_170161142.1">
    <property type="nucleotide sequence ID" value="NZ_AP017928.1"/>
</dbReference>
<dbReference type="PANTHER" id="PTHR32305:SF15">
    <property type="entry name" value="PROTEIN RHSA-RELATED"/>
    <property type="match status" value="1"/>
</dbReference>
<evidence type="ECO:0000259" key="2">
    <source>
        <dbReference type="Pfam" id="PF03527"/>
    </source>
</evidence>
<organism evidence="4 5">
    <name type="scientific">Methylocaldum marinum</name>
    <dbReference type="NCBI Taxonomy" id="1432792"/>
    <lineage>
        <taxon>Bacteria</taxon>
        <taxon>Pseudomonadati</taxon>
        <taxon>Pseudomonadota</taxon>
        <taxon>Gammaproteobacteria</taxon>
        <taxon>Methylococcales</taxon>
        <taxon>Methylococcaceae</taxon>
        <taxon>Methylocaldum</taxon>
    </lineage>
</organism>
<feature type="domain" description="RHS protein conserved region" evidence="2">
    <location>
        <begin position="83"/>
        <end position="111"/>
    </location>
</feature>
<dbReference type="Pfam" id="PF03527">
    <property type="entry name" value="RHS"/>
    <property type="match status" value="1"/>
</dbReference>
<evidence type="ECO:0000256" key="1">
    <source>
        <dbReference type="SAM" id="MobiDB-lite"/>
    </source>
</evidence>
<keyword evidence="4" id="KW-0472">Membrane</keyword>
<dbReference type="PANTHER" id="PTHR32305">
    <property type="match status" value="1"/>
</dbReference>
<dbReference type="EMBL" id="AP017928">
    <property type="protein sequence ID" value="BBA35539.1"/>
    <property type="molecule type" value="Genomic_DNA"/>
</dbReference>
<dbReference type="InterPro" id="IPR050708">
    <property type="entry name" value="T6SS_VgrG/RHS"/>
</dbReference>
<feature type="compositionally biased region" description="Polar residues" evidence="1">
    <location>
        <begin position="23"/>
        <end position="32"/>
    </location>
</feature>
<feature type="domain" description="Tox-PL-2" evidence="3">
    <location>
        <begin position="222"/>
        <end position="299"/>
    </location>
</feature>
<dbReference type="InterPro" id="IPR028910">
    <property type="entry name" value="Tox-PL-2_dom"/>
</dbReference>
<dbReference type="AlphaFoldDB" id="A0A250L0H6"/>
<evidence type="ECO:0000259" key="3">
    <source>
        <dbReference type="Pfam" id="PF15643"/>
    </source>
</evidence>
<dbReference type="InterPro" id="IPR022385">
    <property type="entry name" value="Rhs_assc_core"/>
</dbReference>
<gene>
    <name evidence="4" type="ORF">sS8_3602</name>
</gene>
<evidence type="ECO:0000313" key="4">
    <source>
        <dbReference type="EMBL" id="BBA35539.1"/>
    </source>
</evidence>
<feature type="region of interest" description="Disordered" evidence="1">
    <location>
        <begin position="23"/>
        <end position="48"/>
    </location>
</feature>
<dbReference type="InterPro" id="IPR001826">
    <property type="entry name" value="RHS"/>
</dbReference>
<dbReference type="Pfam" id="PF15643">
    <property type="entry name" value="Tox-PL-2"/>
    <property type="match status" value="1"/>
</dbReference>
<keyword evidence="4" id="KW-0812">Transmembrane</keyword>
<dbReference type="Gene3D" id="2.180.10.10">
    <property type="entry name" value="RHS repeat-associated core"/>
    <property type="match status" value="1"/>
</dbReference>
<reference evidence="4 5" key="1">
    <citation type="submission" date="2016-12" db="EMBL/GenBank/DDBJ databases">
        <title>Genome sequencing of Methylocaldum marinum.</title>
        <authorList>
            <person name="Takeuchi M."/>
            <person name="Kamagata Y."/>
            <person name="Hiraoka S."/>
            <person name="Oshima K."/>
            <person name="Hattori M."/>
            <person name="Iwasaki W."/>
        </authorList>
    </citation>
    <scope>NUCLEOTIDE SEQUENCE [LARGE SCALE GENOMIC DNA]</scope>
    <source>
        <strain evidence="4 5">S8</strain>
    </source>
</reference>